<evidence type="ECO:0000256" key="1">
    <source>
        <dbReference type="ARBA" id="ARBA00022679"/>
    </source>
</evidence>
<keyword evidence="1" id="KW-0808">Transferase</keyword>
<keyword evidence="8" id="KW-1185">Reference proteome</keyword>
<feature type="compositionally biased region" description="Basic and acidic residues" evidence="5">
    <location>
        <begin position="163"/>
        <end position="173"/>
    </location>
</feature>
<reference evidence="7" key="1">
    <citation type="submission" date="2022-06" db="EMBL/GenBank/DDBJ databases">
        <title>Uncovering the hologenomic basis of an extraordinary plant invasion.</title>
        <authorList>
            <person name="Bieker V.C."/>
            <person name="Martin M.D."/>
            <person name="Gilbert T."/>
            <person name="Hodgins K."/>
            <person name="Battlay P."/>
            <person name="Petersen B."/>
            <person name="Wilson J."/>
        </authorList>
    </citation>
    <scope>NUCLEOTIDE SEQUENCE</scope>
    <source>
        <strain evidence="7">AA19_3_7</strain>
        <tissue evidence="7">Leaf</tissue>
    </source>
</reference>
<accession>A0AAD5C4X9</accession>
<evidence type="ECO:0000313" key="8">
    <source>
        <dbReference type="Proteomes" id="UP001206925"/>
    </source>
</evidence>
<gene>
    <name evidence="7" type="ORF">M8C21_029750</name>
</gene>
<keyword evidence="2 4" id="KW-0833">Ubl conjugation pathway</keyword>
<feature type="region of interest" description="Disordered" evidence="5">
    <location>
        <begin position="163"/>
        <end position="201"/>
    </location>
</feature>
<evidence type="ECO:0000256" key="5">
    <source>
        <dbReference type="SAM" id="MobiDB-lite"/>
    </source>
</evidence>
<dbReference type="EMBL" id="JAMZMK010009504">
    <property type="protein sequence ID" value="KAI7735333.1"/>
    <property type="molecule type" value="Genomic_DNA"/>
</dbReference>
<dbReference type="CDD" id="cd23797">
    <property type="entry name" value="UBCc_UBE2H"/>
    <property type="match status" value="1"/>
</dbReference>
<sequence length="201" mass="22399">MMQDYKVETIDDSVKEFFVYMNGPPDSSYAGGVWKVRVELPDDYPYSSPSIGFVNRIYHPNIDEVSGTVCLDVLNQSWSPMFGKIILDLFKLNGIFDIFLIIMNPFNGFVDLVNVFEVFLPQLLLDPNADDPLNAEAANLLLGDKETYEQRVKEYCERYAKPEDVGAAEAERPSDEEEVSEDSKDSGDDASTSAAAGSVDP</sequence>
<dbReference type="Gene3D" id="3.10.110.10">
    <property type="entry name" value="Ubiquitin Conjugating Enzyme"/>
    <property type="match status" value="1"/>
</dbReference>
<feature type="compositionally biased region" description="Low complexity" evidence="5">
    <location>
        <begin position="189"/>
        <end position="201"/>
    </location>
</feature>
<dbReference type="InterPro" id="IPR023313">
    <property type="entry name" value="UBQ-conjugating_AS"/>
</dbReference>
<evidence type="ECO:0000313" key="7">
    <source>
        <dbReference type="EMBL" id="KAI7735333.1"/>
    </source>
</evidence>
<comment type="similarity">
    <text evidence="4">Belongs to the ubiquitin-conjugating enzyme family.</text>
</comment>
<keyword evidence="4" id="KW-0547">Nucleotide-binding</keyword>
<proteinExistence type="inferred from homology"/>
<dbReference type="InterPro" id="IPR000608">
    <property type="entry name" value="UBC"/>
</dbReference>
<feature type="active site" description="Glycyl thioester intermediate" evidence="3">
    <location>
        <position position="70"/>
    </location>
</feature>
<dbReference type="SUPFAM" id="SSF54495">
    <property type="entry name" value="UBC-like"/>
    <property type="match status" value="1"/>
</dbReference>
<dbReference type="InterPro" id="IPR016135">
    <property type="entry name" value="UBQ-conjugating_enzyme/RWD"/>
</dbReference>
<protein>
    <recommendedName>
        <fullName evidence="6">UBC core domain-containing protein</fullName>
    </recommendedName>
</protein>
<dbReference type="Proteomes" id="UP001206925">
    <property type="component" value="Unassembled WGS sequence"/>
</dbReference>
<dbReference type="GO" id="GO:0016740">
    <property type="term" value="F:transferase activity"/>
    <property type="evidence" value="ECO:0007669"/>
    <property type="project" value="UniProtKB-KW"/>
</dbReference>
<comment type="caution">
    <text evidence="7">The sequence shown here is derived from an EMBL/GenBank/DDBJ whole genome shotgun (WGS) entry which is preliminary data.</text>
</comment>
<feature type="domain" description="UBC core" evidence="6">
    <location>
        <begin position="1"/>
        <end position="161"/>
    </location>
</feature>
<evidence type="ECO:0000256" key="2">
    <source>
        <dbReference type="ARBA" id="ARBA00022786"/>
    </source>
</evidence>
<dbReference type="PROSITE" id="PS50127">
    <property type="entry name" value="UBC_2"/>
    <property type="match status" value="1"/>
</dbReference>
<dbReference type="GO" id="GO:0005524">
    <property type="term" value="F:ATP binding"/>
    <property type="evidence" value="ECO:0007669"/>
    <property type="project" value="UniProtKB-UniRule"/>
</dbReference>
<evidence type="ECO:0000256" key="4">
    <source>
        <dbReference type="RuleBase" id="RU362109"/>
    </source>
</evidence>
<dbReference type="PANTHER" id="PTHR24068">
    <property type="entry name" value="UBIQUITIN-CONJUGATING ENZYME E2"/>
    <property type="match status" value="1"/>
</dbReference>
<dbReference type="SMART" id="SM00212">
    <property type="entry name" value="UBCc"/>
    <property type="match status" value="1"/>
</dbReference>
<name>A0AAD5C4X9_AMBAR</name>
<dbReference type="Pfam" id="PF00179">
    <property type="entry name" value="UQ_con"/>
    <property type="match status" value="1"/>
</dbReference>
<dbReference type="PROSITE" id="PS00183">
    <property type="entry name" value="UBC_1"/>
    <property type="match status" value="1"/>
</dbReference>
<dbReference type="AlphaFoldDB" id="A0AAD5C4X9"/>
<organism evidence="7 8">
    <name type="scientific">Ambrosia artemisiifolia</name>
    <name type="common">Common ragweed</name>
    <dbReference type="NCBI Taxonomy" id="4212"/>
    <lineage>
        <taxon>Eukaryota</taxon>
        <taxon>Viridiplantae</taxon>
        <taxon>Streptophyta</taxon>
        <taxon>Embryophyta</taxon>
        <taxon>Tracheophyta</taxon>
        <taxon>Spermatophyta</taxon>
        <taxon>Magnoliopsida</taxon>
        <taxon>eudicotyledons</taxon>
        <taxon>Gunneridae</taxon>
        <taxon>Pentapetalae</taxon>
        <taxon>asterids</taxon>
        <taxon>campanulids</taxon>
        <taxon>Asterales</taxon>
        <taxon>Asteraceae</taxon>
        <taxon>Asteroideae</taxon>
        <taxon>Heliantheae alliance</taxon>
        <taxon>Heliantheae</taxon>
        <taxon>Ambrosia</taxon>
    </lineage>
</organism>
<keyword evidence="4" id="KW-0067">ATP-binding</keyword>
<evidence type="ECO:0000256" key="3">
    <source>
        <dbReference type="PROSITE-ProRule" id="PRU10133"/>
    </source>
</evidence>
<evidence type="ECO:0000259" key="6">
    <source>
        <dbReference type="PROSITE" id="PS50127"/>
    </source>
</evidence>